<evidence type="ECO:0000313" key="4">
    <source>
        <dbReference type="Proteomes" id="UP001432062"/>
    </source>
</evidence>
<evidence type="ECO:0000256" key="2">
    <source>
        <dbReference type="SAM" id="MobiDB-lite"/>
    </source>
</evidence>
<name>A0ABZ1YRY4_9NOCA</name>
<dbReference type="Gene3D" id="1.10.443.10">
    <property type="entry name" value="Intergrase catalytic core"/>
    <property type="match status" value="1"/>
</dbReference>
<protein>
    <submittedName>
        <fullName evidence="3">Uncharacterized protein</fullName>
    </submittedName>
</protein>
<organism evidence="3 4">
    <name type="scientific">Nocardia vinacea</name>
    <dbReference type="NCBI Taxonomy" id="96468"/>
    <lineage>
        <taxon>Bacteria</taxon>
        <taxon>Bacillati</taxon>
        <taxon>Actinomycetota</taxon>
        <taxon>Actinomycetes</taxon>
        <taxon>Mycobacteriales</taxon>
        <taxon>Nocardiaceae</taxon>
        <taxon>Nocardia</taxon>
    </lineage>
</organism>
<keyword evidence="1" id="KW-0233">DNA recombination</keyword>
<evidence type="ECO:0000256" key="1">
    <source>
        <dbReference type="ARBA" id="ARBA00023172"/>
    </source>
</evidence>
<dbReference type="InterPro" id="IPR011010">
    <property type="entry name" value="DNA_brk_join_enz"/>
</dbReference>
<proteinExistence type="predicted"/>
<dbReference type="SUPFAM" id="SSF56349">
    <property type="entry name" value="DNA breaking-rejoining enzymes"/>
    <property type="match status" value="1"/>
</dbReference>
<sequence>MGTAAVNTWNARRAAVAKWLSWCRAQGWDTPTVPTSAARSTPPDFGNPVRSRTTIDRRDIQLREKTLWRMLYETCAHPEEPLQINGPGRDLRGLRHSGLTHLGESGAGLLELMAKSRHRKAENLRRYFKPHLRPCAT</sequence>
<evidence type="ECO:0000313" key="3">
    <source>
        <dbReference type="EMBL" id="WUV45987.1"/>
    </source>
</evidence>
<dbReference type="InterPro" id="IPR013762">
    <property type="entry name" value="Integrase-like_cat_sf"/>
</dbReference>
<keyword evidence="4" id="KW-1185">Reference proteome</keyword>
<reference evidence="3" key="1">
    <citation type="submission" date="2022-10" db="EMBL/GenBank/DDBJ databases">
        <title>The complete genomes of actinobacterial strains from the NBC collection.</title>
        <authorList>
            <person name="Joergensen T.S."/>
            <person name="Alvarez Arevalo M."/>
            <person name="Sterndorff E.B."/>
            <person name="Faurdal D."/>
            <person name="Vuksanovic O."/>
            <person name="Mourched A.-S."/>
            <person name="Charusanti P."/>
            <person name="Shaw S."/>
            <person name="Blin K."/>
            <person name="Weber T."/>
        </authorList>
    </citation>
    <scope>NUCLEOTIDE SEQUENCE</scope>
    <source>
        <strain evidence="3">NBC_01482</strain>
    </source>
</reference>
<dbReference type="RefSeq" id="WP_329409502.1">
    <property type="nucleotide sequence ID" value="NZ_CP109441.1"/>
</dbReference>
<accession>A0ABZ1YRY4</accession>
<dbReference type="Proteomes" id="UP001432062">
    <property type="component" value="Chromosome"/>
</dbReference>
<dbReference type="EMBL" id="CP109441">
    <property type="protein sequence ID" value="WUV45987.1"/>
    <property type="molecule type" value="Genomic_DNA"/>
</dbReference>
<feature type="region of interest" description="Disordered" evidence="2">
    <location>
        <begin position="31"/>
        <end position="51"/>
    </location>
</feature>
<gene>
    <name evidence="3" type="ORF">OG563_44120</name>
</gene>